<evidence type="ECO:0000256" key="1">
    <source>
        <dbReference type="SAM" id="MobiDB-lite"/>
    </source>
</evidence>
<proteinExistence type="predicted"/>
<keyword evidence="3" id="KW-1185">Reference proteome</keyword>
<feature type="region of interest" description="Disordered" evidence="1">
    <location>
        <begin position="61"/>
        <end position="130"/>
    </location>
</feature>
<reference evidence="2" key="1">
    <citation type="submission" date="2021-10" db="EMBL/GenBank/DDBJ databases">
        <title>Melipona bicolor Genome sequencing and assembly.</title>
        <authorList>
            <person name="Araujo N.S."/>
            <person name="Arias M.C."/>
        </authorList>
    </citation>
    <scope>NUCLEOTIDE SEQUENCE</scope>
    <source>
        <strain evidence="2">USP_2M_L1-L4_2017</strain>
        <tissue evidence="2">Whole body</tissue>
    </source>
</reference>
<dbReference type="Proteomes" id="UP001177670">
    <property type="component" value="Unassembled WGS sequence"/>
</dbReference>
<feature type="region of interest" description="Disordered" evidence="1">
    <location>
        <begin position="18"/>
        <end position="45"/>
    </location>
</feature>
<organism evidence="2 3">
    <name type="scientific">Melipona bicolor</name>
    <dbReference type="NCBI Taxonomy" id="60889"/>
    <lineage>
        <taxon>Eukaryota</taxon>
        <taxon>Metazoa</taxon>
        <taxon>Ecdysozoa</taxon>
        <taxon>Arthropoda</taxon>
        <taxon>Hexapoda</taxon>
        <taxon>Insecta</taxon>
        <taxon>Pterygota</taxon>
        <taxon>Neoptera</taxon>
        <taxon>Endopterygota</taxon>
        <taxon>Hymenoptera</taxon>
        <taxon>Apocrita</taxon>
        <taxon>Aculeata</taxon>
        <taxon>Apoidea</taxon>
        <taxon>Anthophila</taxon>
        <taxon>Apidae</taxon>
        <taxon>Melipona</taxon>
    </lineage>
</organism>
<dbReference type="AlphaFoldDB" id="A0AA40FZ92"/>
<feature type="compositionally biased region" description="Basic and acidic residues" evidence="1">
    <location>
        <begin position="18"/>
        <end position="27"/>
    </location>
</feature>
<protein>
    <submittedName>
        <fullName evidence="2">Uncharacterized protein</fullName>
    </submittedName>
</protein>
<gene>
    <name evidence="2" type="ORF">K0M31_003479</name>
</gene>
<dbReference type="EMBL" id="JAHYIQ010000011">
    <property type="protein sequence ID" value="KAK1127986.1"/>
    <property type="molecule type" value="Genomic_DNA"/>
</dbReference>
<evidence type="ECO:0000313" key="2">
    <source>
        <dbReference type="EMBL" id="KAK1127986.1"/>
    </source>
</evidence>
<sequence length="155" mass="17257">MPSRQIMLRRLSGINKQDVRMAEERGSRAAGEGCKCRGSEGDGARKVEGWGVGVVLASFESRHLDENENENDDDDDDDEEESDATMESRFSRCPGRFYIQRPSKGMSFSGAPERETEKDSSSGGKKRRWGGTRFYARETFMNKTTSMIVVIGGNG</sequence>
<comment type="caution">
    <text evidence="2">The sequence shown here is derived from an EMBL/GenBank/DDBJ whole genome shotgun (WGS) entry which is preliminary data.</text>
</comment>
<feature type="compositionally biased region" description="Acidic residues" evidence="1">
    <location>
        <begin position="67"/>
        <end position="84"/>
    </location>
</feature>
<feature type="compositionally biased region" description="Basic and acidic residues" evidence="1">
    <location>
        <begin position="34"/>
        <end position="45"/>
    </location>
</feature>
<evidence type="ECO:0000313" key="3">
    <source>
        <dbReference type="Proteomes" id="UP001177670"/>
    </source>
</evidence>
<accession>A0AA40FZ92</accession>
<name>A0AA40FZ92_9HYME</name>